<dbReference type="PROSITE" id="PS50878">
    <property type="entry name" value="RT_POL"/>
    <property type="match status" value="1"/>
</dbReference>
<dbReference type="Gene3D" id="3.10.10.10">
    <property type="entry name" value="HIV Type 1 Reverse Transcriptase, subunit A, domain 1"/>
    <property type="match status" value="1"/>
</dbReference>
<dbReference type="InterPro" id="IPR043128">
    <property type="entry name" value="Rev_trsase/Diguanyl_cyclase"/>
</dbReference>
<dbReference type="InterPro" id="IPR043502">
    <property type="entry name" value="DNA/RNA_pol_sf"/>
</dbReference>
<feature type="domain" description="Reverse transcriptase" evidence="1">
    <location>
        <begin position="129"/>
        <end position="309"/>
    </location>
</feature>
<dbReference type="PANTHER" id="PTHR24559">
    <property type="entry name" value="TRANSPOSON TY3-I GAG-POL POLYPROTEIN"/>
    <property type="match status" value="1"/>
</dbReference>
<proteinExistence type="predicted"/>
<organism evidence="2 3">
    <name type="scientific">Araneus ventricosus</name>
    <name type="common">Orbweaver spider</name>
    <name type="synonym">Epeira ventricosa</name>
    <dbReference type="NCBI Taxonomy" id="182803"/>
    <lineage>
        <taxon>Eukaryota</taxon>
        <taxon>Metazoa</taxon>
        <taxon>Ecdysozoa</taxon>
        <taxon>Arthropoda</taxon>
        <taxon>Chelicerata</taxon>
        <taxon>Arachnida</taxon>
        <taxon>Araneae</taxon>
        <taxon>Araneomorphae</taxon>
        <taxon>Entelegynae</taxon>
        <taxon>Araneoidea</taxon>
        <taxon>Araneidae</taxon>
        <taxon>Araneus</taxon>
    </lineage>
</organism>
<dbReference type="CDD" id="cd01647">
    <property type="entry name" value="RT_LTR"/>
    <property type="match status" value="1"/>
</dbReference>
<dbReference type="SUPFAM" id="SSF56672">
    <property type="entry name" value="DNA/RNA polymerases"/>
    <property type="match status" value="1"/>
</dbReference>
<sequence length="320" mass="37104">MDEENYSLTWHVVPTVKLKFEAVIGSDILEQASVNFTKNGVEFVKYENQALLMQMSAENIEEVELNHIIDLKVKKELKKLIENYKPEKIATTDVTMRIILKDNEPVCQSPRRLAFTEREEVNKQIEEWLKEGIIRPSSSEYASLIVLVKKKDGTSRMYIDYRKVDQNLVKDKFPLPLIEDVLDTLQEAKVYSSLDLRNGFFHVSVDEDCRKFTSFIVPDGQFEFNKVPFGLSTSPGVFQLYVTSIFRDLTRKGILIGYMDDLIIPSKDEKEGLQKLKVVFEVAKKYGLEIKFKKCQFLMRKVEFLGHIVENGTIKLLSRR</sequence>
<name>A0A4Y2TAQ0_ARAVE</name>
<dbReference type="Pfam" id="PF00078">
    <property type="entry name" value="RVT_1"/>
    <property type="match status" value="1"/>
</dbReference>
<accession>A0A4Y2TAQ0</accession>
<keyword evidence="3" id="KW-1185">Reference proteome</keyword>
<dbReference type="InterPro" id="IPR000477">
    <property type="entry name" value="RT_dom"/>
</dbReference>
<evidence type="ECO:0000259" key="1">
    <source>
        <dbReference type="PROSITE" id="PS50878"/>
    </source>
</evidence>
<protein>
    <submittedName>
        <fullName evidence="2">Retrovirus-related Pol polyprotein from transposon 412</fullName>
    </submittedName>
</protein>
<dbReference type="AlphaFoldDB" id="A0A4Y2TAQ0"/>
<evidence type="ECO:0000313" key="3">
    <source>
        <dbReference type="Proteomes" id="UP000499080"/>
    </source>
</evidence>
<dbReference type="Gene3D" id="3.30.70.270">
    <property type="match status" value="1"/>
</dbReference>
<comment type="caution">
    <text evidence="2">The sequence shown here is derived from an EMBL/GenBank/DDBJ whole genome shotgun (WGS) entry which is preliminary data.</text>
</comment>
<gene>
    <name evidence="2" type="primary">POL_686</name>
    <name evidence="2" type="ORF">AVEN_41946_1</name>
</gene>
<dbReference type="InterPro" id="IPR053134">
    <property type="entry name" value="RNA-dir_DNA_polymerase"/>
</dbReference>
<dbReference type="PANTHER" id="PTHR24559:SF444">
    <property type="entry name" value="REVERSE TRANSCRIPTASE DOMAIN-CONTAINING PROTEIN"/>
    <property type="match status" value="1"/>
</dbReference>
<dbReference type="Proteomes" id="UP000499080">
    <property type="component" value="Unassembled WGS sequence"/>
</dbReference>
<dbReference type="EMBL" id="BGPR01027262">
    <property type="protein sequence ID" value="GBN97647.1"/>
    <property type="molecule type" value="Genomic_DNA"/>
</dbReference>
<dbReference type="OrthoDB" id="420169at2759"/>
<dbReference type="GO" id="GO:0071897">
    <property type="term" value="P:DNA biosynthetic process"/>
    <property type="evidence" value="ECO:0007669"/>
    <property type="project" value="UniProtKB-ARBA"/>
</dbReference>
<evidence type="ECO:0000313" key="2">
    <source>
        <dbReference type="EMBL" id="GBN97647.1"/>
    </source>
</evidence>
<reference evidence="2 3" key="1">
    <citation type="journal article" date="2019" name="Sci. Rep.">
        <title>Orb-weaving spider Araneus ventricosus genome elucidates the spidroin gene catalogue.</title>
        <authorList>
            <person name="Kono N."/>
            <person name="Nakamura H."/>
            <person name="Ohtoshi R."/>
            <person name="Moran D.A.P."/>
            <person name="Shinohara A."/>
            <person name="Yoshida Y."/>
            <person name="Fujiwara M."/>
            <person name="Mori M."/>
            <person name="Tomita M."/>
            <person name="Arakawa K."/>
        </authorList>
    </citation>
    <scope>NUCLEOTIDE SEQUENCE [LARGE SCALE GENOMIC DNA]</scope>
</reference>